<proteinExistence type="predicted"/>
<feature type="transmembrane region" description="Helical" evidence="3">
    <location>
        <begin position="93"/>
        <end position="122"/>
    </location>
</feature>
<evidence type="ECO:0000256" key="2">
    <source>
        <dbReference type="ARBA" id="ARBA00022475"/>
    </source>
</evidence>
<feature type="non-terminal residue" evidence="5">
    <location>
        <position position="1"/>
    </location>
</feature>
<dbReference type="EMBL" id="HACM01005247">
    <property type="protein sequence ID" value="CRZ05689.1"/>
    <property type="molecule type" value="Transcribed_RNA"/>
</dbReference>
<dbReference type="GO" id="GO:0019829">
    <property type="term" value="F:ATPase-coupled monoatomic cation transmembrane transporter activity"/>
    <property type="evidence" value="ECO:0007669"/>
    <property type="project" value="TreeGrafter"/>
</dbReference>
<dbReference type="InterPro" id="IPR059000">
    <property type="entry name" value="ATPase_P-type_domA"/>
</dbReference>
<accession>A0A0H5RB44</accession>
<dbReference type="Gene3D" id="2.70.150.10">
    <property type="entry name" value="Calcium-transporting ATPase, cytoplasmic transduction domain A"/>
    <property type="match status" value="1"/>
</dbReference>
<keyword evidence="3" id="KW-0472">Membrane</keyword>
<evidence type="ECO:0000256" key="3">
    <source>
        <dbReference type="SAM" id="Phobius"/>
    </source>
</evidence>
<protein>
    <recommendedName>
        <fullName evidence="4">P-type ATPase A domain-containing protein</fullName>
    </recommendedName>
</protein>
<keyword evidence="3" id="KW-1133">Transmembrane helix</keyword>
<dbReference type="PANTHER" id="PTHR43294">
    <property type="entry name" value="SODIUM/POTASSIUM-TRANSPORTING ATPASE SUBUNIT ALPHA"/>
    <property type="match status" value="1"/>
</dbReference>
<dbReference type="InterPro" id="IPR050510">
    <property type="entry name" value="Cation_transp_ATPase_P-type"/>
</dbReference>
<comment type="subcellular location">
    <subcellularLocation>
        <location evidence="1">Cell membrane</location>
        <topology evidence="1">Multi-pass membrane protein</topology>
    </subcellularLocation>
</comment>
<feature type="transmembrane region" description="Helical" evidence="3">
    <location>
        <begin position="134"/>
        <end position="152"/>
    </location>
</feature>
<dbReference type="GO" id="GO:0005886">
    <property type="term" value="C:plasma membrane"/>
    <property type="evidence" value="ECO:0007669"/>
    <property type="project" value="UniProtKB-SubCell"/>
</dbReference>
<dbReference type="PANTHER" id="PTHR43294:SF21">
    <property type="entry name" value="CATION TRANSPORTING ATPASE"/>
    <property type="match status" value="1"/>
</dbReference>
<evidence type="ECO:0000259" key="4">
    <source>
        <dbReference type="Pfam" id="PF00122"/>
    </source>
</evidence>
<dbReference type="SUPFAM" id="SSF81653">
    <property type="entry name" value="Calcium ATPase, transduction domain A"/>
    <property type="match status" value="1"/>
</dbReference>
<evidence type="ECO:0000313" key="5">
    <source>
        <dbReference type="EMBL" id="CRZ05689.1"/>
    </source>
</evidence>
<dbReference type="GO" id="GO:1902600">
    <property type="term" value="P:proton transmembrane transport"/>
    <property type="evidence" value="ECO:0007669"/>
    <property type="project" value="TreeGrafter"/>
</dbReference>
<evidence type="ECO:0000256" key="1">
    <source>
        <dbReference type="ARBA" id="ARBA00004651"/>
    </source>
</evidence>
<organism evidence="5">
    <name type="scientific">Spongospora subterranea</name>
    <dbReference type="NCBI Taxonomy" id="70186"/>
    <lineage>
        <taxon>Eukaryota</taxon>
        <taxon>Sar</taxon>
        <taxon>Rhizaria</taxon>
        <taxon>Endomyxa</taxon>
        <taxon>Phytomyxea</taxon>
        <taxon>Plasmodiophorida</taxon>
        <taxon>Plasmodiophoridae</taxon>
        <taxon>Spongospora</taxon>
    </lineage>
</organism>
<dbReference type="AlphaFoldDB" id="A0A0H5RB44"/>
<dbReference type="Gene3D" id="1.20.1110.10">
    <property type="entry name" value="Calcium-transporting ATPase, transmembrane domain"/>
    <property type="match status" value="1"/>
</dbReference>
<reference evidence="5" key="1">
    <citation type="submission" date="2015-04" db="EMBL/GenBank/DDBJ databases">
        <title>The genome sequence of the plant pathogenic Rhizarian Plasmodiophora brassicae reveals insights in its biotrophic life cycle and the origin of chitin synthesis.</title>
        <authorList>
            <person name="Schwelm A."/>
            <person name="Fogelqvist J."/>
            <person name="Knaust A."/>
            <person name="Julke S."/>
            <person name="Lilja T."/>
            <person name="Dhandapani V."/>
            <person name="Bonilla-Rosso G."/>
            <person name="Karlsson M."/>
            <person name="Shevchenko A."/>
            <person name="Choi S.R."/>
            <person name="Kim H.G."/>
            <person name="Park J.Y."/>
            <person name="Lim Y.P."/>
            <person name="Ludwig-Muller J."/>
            <person name="Dixelius C."/>
        </authorList>
    </citation>
    <scope>NUCLEOTIDE SEQUENCE</scope>
    <source>
        <tissue evidence="5">Potato root galls</tissue>
    </source>
</reference>
<keyword evidence="3" id="KW-0812">Transmembrane</keyword>
<dbReference type="InterPro" id="IPR008250">
    <property type="entry name" value="ATPase_P-typ_transduc_dom_A_sf"/>
</dbReference>
<sequence>PADCRVIWTSTSFKVDEFSLTGVSKHLEKSADGVSSKPDDCHTYKNLIMKGTAVTGGQALAIVFGTGMDTRKGSIQSRLTMEKIKNTPIMNKIVALVATFIKFVIKFVIGFDVFIMCFMLVLCKTPFQQWSFQFFLPAFALLFSTTLEIYCLRTLKNYPKVLQNKFYMASVRPMAAVECLGNVVKRIFGLVTELFVSDVQNAAPSSTVTLTELEPLCDDAPHKD</sequence>
<keyword evidence="2" id="KW-1003">Cell membrane</keyword>
<feature type="domain" description="P-type ATPase A" evidence="4">
    <location>
        <begin position="1"/>
        <end position="78"/>
    </location>
</feature>
<name>A0A0H5RB44_9EUKA</name>
<dbReference type="Pfam" id="PF00122">
    <property type="entry name" value="E1-E2_ATPase"/>
    <property type="match status" value="1"/>
</dbReference>